<name>A0A1Y0B4G8_9LAMI</name>
<proteinExistence type="predicted"/>
<evidence type="ECO:0000313" key="1">
    <source>
        <dbReference type="EMBL" id="ART32290.1"/>
    </source>
</evidence>
<sequence>MSSGLRLSLSNKKISIQIENTRKRYLACFSVSSSGNCEIDLIVVPSWATG</sequence>
<dbReference type="AlphaFoldDB" id="A0A1Y0B4G8"/>
<gene>
    <name evidence="1" type="ORF">AEK19_MT2139</name>
</gene>
<protein>
    <submittedName>
        <fullName evidence="1">Uncharacterized protein</fullName>
    </submittedName>
</protein>
<geneLocation type="mitochondrion" evidence="1"/>
<dbReference type="EMBL" id="KY774314">
    <property type="protein sequence ID" value="ART32290.1"/>
    <property type="molecule type" value="Genomic_DNA"/>
</dbReference>
<reference evidence="1" key="1">
    <citation type="submission" date="2017-03" db="EMBL/GenBank/DDBJ databases">
        <title>The mitochondrial genome of the carnivorous plant Utricularia reniformis (Lentibulariaceae): structure, comparative analysis and evolutionary landmarks.</title>
        <authorList>
            <person name="Silva S.R."/>
            <person name="Alvarenga D.O."/>
            <person name="Michael T.P."/>
            <person name="Miranda V.F.O."/>
            <person name="Varani A.M."/>
        </authorList>
    </citation>
    <scope>NUCLEOTIDE SEQUENCE</scope>
</reference>
<keyword evidence="1" id="KW-0496">Mitochondrion</keyword>
<accession>A0A1Y0B4G8</accession>
<organism evidence="1">
    <name type="scientific">Utricularia reniformis</name>
    <dbReference type="NCBI Taxonomy" id="192314"/>
    <lineage>
        <taxon>Eukaryota</taxon>
        <taxon>Viridiplantae</taxon>
        <taxon>Streptophyta</taxon>
        <taxon>Embryophyta</taxon>
        <taxon>Tracheophyta</taxon>
        <taxon>Spermatophyta</taxon>
        <taxon>Magnoliopsida</taxon>
        <taxon>eudicotyledons</taxon>
        <taxon>Gunneridae</taxon>
        <taxon>Pentapetalae</taxon>
        <taxon>asterids</taxon>
        <taxon>lamiids</taxon>
        <taxon>Lamiales</taxon>
        <taxon>Lentibulariaceae</taxon>
        <taxon>Utricularia</taxon>
    </lineage>
</organism>